<dbReference type="PANTHER" id="PTHR11042">
    <property type="entry name" value="EUKARYOTIC TRANSLATION INITIATION FACTOR 2-ALPHA KINASE EIF2-ALPHA KINASE -RELATED"/>
    <property type="match status" value="1"/>
</dbReference>
<sequence>MKALDKTKVDTVFESDSSNLSSSSSSSSSIETAECSRKLWKKPHHSTRENIANEEYSESNSNLMDQDNASFFYAIAKESLPSNSKHRRQQQDQQHRRHDNNLAITKKSSNDTSSKRQTKLLLVSLIESLCQTYGDSPESTRKIFLMICQTLSSLGFIDSEFIDEVAGVRSTYHKAFEQLFYTAAQTVRRQELRSGNQPKLLTSAQQQEILKEKIESLSASYSSSSSRGSVNKEEREEEEEEEEDISPPLKYSLSIQQSRYNNDFVQVGMLGRGGFASAWKARNKLDDIEYAIKKIRLLDQEEDEGYDKIFREIKNLARLEHHNVVRYYSSWLEYAAFIEENHEDEQEDLSWLSSSSQTNEINENDDDNSSIFNGQDPTFELSEEDSLNNNRPTTAEEMSFISFGTSDNEPSESDNLHLCASSSNSTIRKSFHNSSSSVTKQKQEKGGFILFIQMQLCPSTLHEYIKFRNQNPSEYFDDQQNIDLFGQILQGCAYIHQQGLIHRDLKPSNIFLSRPAAVPEHRYHRRTAGSGNSLPDTMDCKCCSEVMIPKIGDFGLAASVLHGEDDEDDTIDEEDENYLSSTFESQQSNSGSSVIELFTTSHSHSHRHHHHHHHHKNGGSSSNSDSILSLHAANSFKNKGRPRLRRNRTSGVGTRTYAAPEQLATPSYNYDEKADIYSLGIILFELYNPFSSAMERAIAIDQLKKGIFPDIFSQNYPVEKDVISRMMNPDSCLRPTALEILDLEIFNPRQQHHHQEQIENEFTLSSSLTNTAATAELNIIHDREMAEMRDRYSQMKQEKEDLQRRLDELEHKLNHCNVDEHPNKRPHEVIEVADDQDENYTSVEHHHKKKEMDGLFQSNLLAKFMMPN</sequence>
<keyword evidence="2" id="KW-0723">Serine/threonine-protein kinase</keyword>
<evidence type="ECO:0000256" key="17">
    <source>
        <dbReference type="ARBA" id="ARBA00048659"/>
    </source>
</evidence>
<keyword evidence="3" id="KW-0597">Phosphoprotein</keyword>
<dbReference type="Pfam" id="PF00069">
    <property type="entry name" value="Pkinase"/>
    <property type="match status" value="3"/>
</dbReference>
<evidence type="ECO:0000256" key="21">
    <source>
        <dbReference type="SAM" id="MobiDB-lite"/>
    </source>
</evidence>
<dbReference type="Pfam" id="PF22949">
    <property type="entry name" value="HRI2_3H"/>
    <property type="match status" value="1"/>
</dbReference>
<dbReference type="SUPFAM" id="SSF56112">
    <property type="entry name" value="Protein kinase-like (PK-like)"/>
    <property type="match status" value="1"/>
</dbReference>
<evidence type="ECO:0000256" key="16">
    <source>
        <dbReference type="ARBA" id="ARBA00046654"/>
    </source>
</evidence>
<evidence type="ECO:0000256" key="10">
    <source>
        <dbReference type="ARBA" id="ARBA00023157"/>
    </source>
</evidence>
<feature type="coiled-coil region" evidence="20">
    <location>
        <begin position="785"/>
        <end position="819"/>
    </location>
</feature>
<gene>
    <name evidence="23" type="ORF">INT46_000988</name>
</gene>
<dbReference type="InterPro" id="IPR050339">
    <property type="entry name" value="CC_SR_Kinase"/>
</dbReference>
<feature type="region of interest" description="Disordered" evidence="21">
    <location>
        <begin position="601"/>
        <end position="624"/>
    </location>
</feature>
<keyword evidence="20" id="KW-0175">Coiled coil</keyword>
<evidence type="ECO:0000256" key="7">
    <source>
        <dbReference type="ARBA" id="ARBA00022777"/>
    </source>
</evidence>
<dbReference type="SMART" id="SM00220">
    <property type="entry name" value="S_TKc"/>
    <property type="match status" value="1"/>
</dbReference>
<keyword evidence="8 19" id="KW-0067">ATP-binding</keyword>
<evidence type="ECO:0000256" key="12">
    <source>
        <dbReference type="ARBA" id="ARBA00037982"/>
    </source>
</evidence>
<dbReference type="InterPro" id="IPR000719">
    <property type="entry name" value="Prot_kinase_dom"/>
</dbReference>
<dbReference type="Gene3D" id="1.10.510.10">
    <property type="entry name" value="Transferase(Phosphotransferase) domain 1"/>
    <property type="match status" value="1"/>
</dbReference>
<dbReference type="AlphaFoldDB" id="A0A8H7RHP7"/>
<evidence type="ECO:0000256" key="2">
    <source>
        <dbReference type="ARBA" id="ARBA00022527"/>
    </source>
</evidence>
<comment type="subunit">
    <text evidence="16">Synthesized in an inactive form that binds to the N-terminal domain of CDC37. Has to be associated with a multiprotein complex containing Hsp90, CDC37 and PPP5C for maturation and activation by autophosphorylation. The phosphatase PPP5C modulates this activation. Homodimer; homodimerizes in presence of heme, forming a disulfide-linked inactive homodimer. Interacts with DELE1; binds both to full-length DELE1 and processed form of DELE1 (S-DELE1) in response to stress, leading to activate its protein kinase activity and trigger the integrated stress response (ISR).</text>
</comment>
<evidence type="ECO:0000256" key="3">
    <source>
        <dbReference type="ARBA" id="ARBA00022553"/>
    </source>
</evidence>
<comment type="similarity">
    <text evidence="12">Belongs to the protein kinase superfamily. Ser/Thr protein kinase family. GCN2 subfamily.</text>
</comment>
<feature type="compositionally biased region" description="Polar residues" evidence="21">
    <location>
        <begin position="102"/>
        <end position="112"/>
    </location>
</feature>
<name>A0A8H7RHP7_9FUNG</name>
<dbReference type="GO" id="GO:0004694">
    <property type="term" value="F:eukaryotic translation initiation factor 2alpha kinase activity"/>
    <property type="evidence" value="ECO:0007669"/>
    <property type="project" value="TreeGrafter"/>
</dbReference>
<dbReference type="GO" id="GO:0017148">
    <property type="term" value="P:negative regulation of translation"/>
    <property type="evidence" value="ECO:0007669"/>
    <property type="project" value="UniProtKB-KW"/>
</dbReference>
<feature type="region of interest" description="Disordered" evidence="21">
    <location>
        <begin position="81"/>
        <end position="115"/>
    </location>
</feature>
<dbReference type="Proteomes" id="UP000650833">
    <property type="component" value="Unassembled WGS sequence"/>
</dbReference>
<dbReference type="GO" id="GO:0005524">
    <property type="term" value="F:ATP binding"/>
    <property type="evidence" value="ECO:0007669"/>
    <property type="project" value="UniProtKB-UniRule"/>
</dbReference>
<dbReference type="InterPro" id="IPR054521">
    <property type="entry name" value="HRI2_3H"/>
</dbReference>
<keyword evidence="9" id="KW-0832">Ubl conjugation</keyword>
<evidence type="ECO:0000256" key="6">
    <source>
        <dbReference type="ARBA" id="ARBA00022741"/>
    </source>
</evidence>
<evidence type="ECO:0000256" key="11">
    <source>
        <dbReference type="ARBA" id="ARBA00023193"/>
    </source>
</evidence>
<keyword evidence="24" id="KW-1185">Reference proteome</keyword>
<dbReference type="GO" id="GO:0005737">
    <property type="term" value="C:cytoplasm"/>
    <property type="evidence" value="ECO:0007669"/>
    <property type="project" value="TreeGrafter"/>
</dbReference>
<evidence type="ECO:0000256" key="5">
    <source>
        <dbReference type="ARBA" id="ARBA00022737"/>
    </source>
</evidence>
<evidence type="ECO:0000313" key="24">
    <source>
        <dbReference type="Proteomes" id="UP000650833"/>
    </source>
</evidence>
<keyword evidence="6 19" id="KW-0547">Nucleotide-binding</keyword>
<feature type="binding site" evidence="19">
    <location>
        <position position="294"/>
    </location>
    <ligand>
        <name>ATP</name>
        <dbReference type="ChEBI" id="CHEBI:30616"/>
    </ligand>
</feature>
<feature type="region of interest" description="Disordered" evidence="21">
    <location>
        <begin position="220"/>
        <end position="248"/>
    </location>
</feature>
<organism evidence="23 24">
    <name type="scientific">Mucor plumbeus</name>
    <dbReference type="NCBI Taxonomy" id="97098"/>
    <lineage>
        <taxon>Eukaryota</taxon>
        <taxon>Fungi</taxon>
        <taxon>Fungi incertae sedis</taxon>
        <taxon>Mucoromycota</taxon>
        <taxon>Mucoromycotina</taxon>
        <taxon>Mucoromycetes</taxon>
        <taxon>Mucorales</taxon>
        <taxon>Mucorineae</taxon>
        <taxon>Mucoraceae</taxon>
        <taxon>Mucor</taxon>
    </lineage>
</organism>
<evidence type="ECO:0000256" key="9">
    <source>
        <dbReference type="ARBA" id="ARBA00022843"/>
    </source>
</evidence>
<dbReference type="InterPro" id="IPR008271">
    <property type="entry name" value="Ser/Thr_kinase_AS"/>
</dbReference>
<dbReference type="InterPro" id="IPR017441">
    <property type="entry name" value="Protein_kinase_ATP_BS"/>
</dbReference>
<keyword evidence="10" id="KW-1015">Disulfide bond</keyword>
<keyword evidence="4" id="KW-0808">Transferase</keyword>
<dbReference type="PROSITE" id="PS00108">
    <property type="entry name" value="PROTEIN_KINASE_ST"/>
    <property type="match status" value="1"/>
</dbReference>
<dbReference type="EMBL" id="JAEPRC010000090">
    <property type="protein sequence ID" value="KAG2209851.1"/>
    <property type="molecule type" value="Genomic_DNA"/>
</dbReference>
<dbReference type="PANTHER" id="PTHR11042:SF160">
    <property type="entry name" value="EUKARYOTIC TRANSLATION INITIATION FACTOR 2-ALPHA KINASE 1"/>
    <property type="match status" value="1"/>
</dbReference>
<evidence type="ECO:0000259" key="22">
    <source>
        <dbReference type="PROSITE" id="PS50011"/>
    </source>
</evidence>
<feature type="compositionally biased region" description="Low complexity" evidence="21">
    <location>
        <begin position="220"/>
        <end position="229"/>
    </location>
</feature>
<comment type="caution">
    <text evidence="23">The sequence shown here is derived from an EMBL/GenBank/DDBJ whole genome shotgun (WGS) entry which is preliminary data.</text>
</comment>
<evidence type="ECO:0000256" key="15">
    <source>
        <dbReference type="ARBA" id="ARBA00042914"/>
    </source>
</evidence>
<feature type="region of interest" description="Disordered" evidence="21">
    <location>
        <begin position="1"/>
        <end position="47"/>
    </location>
</feature>
<comment type="catalytic activity">
    <reaction evidence="17">
        <text>L-threonyl-[protein] + ATP = O-phospho-L-threonyl-[protein] + ADP + H(+)</text>
        <dbReference type="Rhea" id="RHEA:46608"/>
        <dbReference type="Rhea" id="RHEA-COMP:11060"/>
        <dbReference type="Rhea" id="RHEA-COMP:11605"/>
        <dbReference type="ChEBI" id="CHEBI:15378"/>
        <dbReference type="ChEBI" id="CHEBI:30013"/>
        <dbReference type="ChEBI" id="CHEBI:30616"/>
        <dbReference type="ChEBI" id="CHEBI:61977"/>
        <dbReference type="ChEBI" id="CHEBI:456216"/>
        <dbReference type="EC" id="2.7.11.1"/>
    </reaction>
    <physiologicalReaction direction="left-to-right" evidence="17">
        <dbReference type="Rhea" id="RHEA:46609"/>
    </physiologicalReaction>
</comment>
<dbReference type="GO" id="GO:0005634">
    <property type="term" value="C:nucleus"/>
    <property type="evidence" value="ECO:0007669"/>
    <property type="project" value="TreeGrafter"/>
</dbReference>
<evidence type="ECO:0000256" key="8">
    <source>
        <dbReference type="ARBA" id="ARBA00022840"/>
    </source>
</evidence>
<keyword evidence="5" id="KW-0677">Repeat</keyword>
<evidence type="ECO:0000256" key="14">
    <source>
        <dbReference type="ARBA" id="ARBA00042456"/>
    </source>
</evidence>
<evidence type="ECO:0000256" key="4">
    <source>
        <dbReference type="ARBA" id="ARBA00022679"/>
    </source>
</evidence>
<feature type="domain" description="Protein kinase" evidence="22">
    <location>
        <begin position="264"/>
        <end position="746"/>
    </location>
</feature>
<evidence type="ECO:0000313" key="23">
    <source>
        <dbReference type="EMBL" id="KAG2209851.1"/>
    </source>
</evidence>
<keyword evidence="11" id="KW-0652">Protein synthesis inhibitor</keyword>
<dbReference type="InterPro" id="IPR011009">
    <property type="entry name" value="Kinase-like_dom_sf"/>
</dbReference>
<dbReference type="EC" id="2.7.11.1" evidence="1"/>
<dbReference type="Gene3D" id="3.30.200.20">
    <property type="entry name" value="Phosphorylase Kinase, domain 1"/>
    <property type="match status" value="1"/>
</dbReference>
<evidence type="ECO:0000256" key="20">
    <source>
        <dbReference type="SAM" id="Coils"/>
    </source>
</evidence>
<feature type="compositionally biased region" description="Basic and acidic residues" evidence="21">
    <location>
        <begin position="1"/>
        <end position="11"/>
    </location>
</feature>
<dbReference type="PROSITE" id="PS00107">
    <property type="entry name" value="PROTEIN_KINASE_ATP"/>
    <property type="match status" value="1"/>
</dbReference>
<accession>A0A8H7RHP7</accession>
<feature type="compositionally biased region" description="Basic residues" evidence="21">
    <location>
        <begin position="603"/>
        <end position="617"/>
    </location>
</feature>
<evidence type="ECO:0000256" key="1">
    <source>
        <dbReference type="ARBA" id="ARBA00012513"/>
    </source>
</evidence>
<comment type="catalytic activity">
    <reaction evidence="18">
        <text>L-seryl-[protein] + ATP = O-phospho-L-seryl-[protein] + ADP + H(+)</text>
        <dbReference type="Rhea" id="RHEA:17989"/>
        <dbReference type="Rhea" id="RHEA-COMP:9863"/>
        <dbReference type="Rhea" id="RHEA-COMP:11604"/>
        <dbReference type="ChEBI" id="CHEBI:15378"/>
        <dbReference type="ChEBI" id="CHEBI:29999"/>
        <dbReference type="ChEBI" id="CHEBI:30616"/>
        <dbReference type="ChEBI" id="CHEBI:83421"/>
        <dbReference type="ChEBI" id="CHEBI:456216"/>
        <dbReference type="EC" id="2.7.11.1"/>
    </reaction>
    <physiologicalReaction direction="left-to-right" evidence="18">
        <dbReference type="Rhea" id="RHEA:17990"/>
    </physiologicalReaction>
</comment>
<reference evidence="23" key="1">
    <citation type="submission" date="2020-12" db="EMBL/GenBank/DDBJ databases">
        <title>Metabolic potential, ecology and presence of endohyphal bacteria is reflected in genomic diversity of Mucoromycotina.</title>
        <authorList>
            <person name="Muszewska A."/>
            <person name="Okrasinska A."/>
            <person name="Steczkiewicz K."/>
            <person name="Drgas O."/>
            <person name="Orlowska M."/>
            <person name="Perlinska-Lenart U."/>
            <person name="Aleksandrzak-Piekarczyk T."/>
            <person name="Szatraj K."/>
            <person name="Zielenkiewicz U."/>
            <person name="Pilsyk S."/>
            <person name="Malc E."/>
            <person name="Mieczkowski P."/>
            <person name="Kruszewska J.S."/>
            <person name="Biernat P."/>
            <person name="Pawlowska J."/>
        </authorList>
    </citation>
    <scope>NUCLEOTIDE SEQUENCE</scope>
    <source>
        <strain evidence="23">CBS 226.32</strain>
    </source>
</reference>
<evidence type="ECO:0000256" key="13">
    <source>
        <dbReference type="ARBA" id="ARBA00040433"/>
    </source>
</evidence>
<evidence type="ECO:0000256" key="18">
    <source>
        <dbReference type="ARBA" id="ARBA00048977"/>
    </source>
</evidence>
<protein>
    <recommendedName>
        <fullName evidence="13">Eukaryotic translation initiation factor 2-alpha kinase 1</fullName>
        <ecNumber evidence="1">2.7.11.1</ecNumber>
    </recommendedName>
    <alternativeName>
        <fullName evidence="15">Heme-regulated eukaryotic initiation factor eIF-2-alpha kinase</fullName>
    </alternativeName>
    <alternativeName>
        <fullName evidence="14">Hemin-sensitive initiation factor 2-alpha kinase</fullName>
    </alternativeName>
</protein>
<proteinExistence type="inferred from homology"/>
<dbReference type="OrthoDB" id="1405469at2759"/>
<evidence type="ECO:0000256" key="19">
    <source>
        <dbReference type="PROSITE-ProRule" id="PRU10141"/>
    </source>
</evidence>
<feature type="region of interest" description="Disordered" evidence="21">
    <location>
        <begin position="348"/>
        <end position="391"/>
    </location>
</feature>
<keyword evidence="7" id="KW-0418">Kinase</keyword>
<feature type="compositionally biased region" description="Low complexity" evidence="21">
    <location>
        <begin position="15"/>
        <end position="29"/>
    </location>
</feature>
<feature type="compositionally biased region" description="Acidic residues" evidence="21">
    <location>
        <begin position="235"/>
        <end position="245"/>
    </location>
</feature>
<dbReference type="PROSITE" id="PS50011">
    <property type="entry name" value="PROTEIN_KINASE_DOM"/>
    <property type="match status" value="1"/>
</dbReference>